<accession>A0A158P4W1</accession>
<evidence type="ECO:0000256" key="1">
    <source>
        <dbReference type="SAM" id="Phobius"/>
    </source>
</evidence>
<feature type="signal peptide" evidence="2">
    <location>
        <begin position="1"/>
        <end position="21"/>
    </location>
</feature>
<evidence type="ECO:0000313" key="3">
    <source>
        <dbReference type="EnsemblMetazoa" id="tetur09g07210.1"/>
    </source>
</evidence>
<sequence>MFIHLLIWTFQFCLLIQKTYSFRTPKHDSLFYYKSRDGVFLTNPTNHSTSYGIYVAGKTITIDIPTSVANVSDILNWKVINLNEGQLMFAHQNKPYILINREIIREMEYSGELSDSIIVFSDNEALHVPTIFNPNLTGPVPKGNYIELLYFDDQSEKVSVKRSLPMLEDDWKFIIEWKMTDYIHFDDKLYLLIKRSISKANSRSVIQEISIIRLCLDKGSELISSAVEIHFTREAFESSKIIDLVFVFLFKPSYDETNRYQLHTTELQYSSNTKFYYVYYIGHFVSLFEQTANECASGSGNITLLGHHLRSEIGKCKKTSYKSCSTKENIVPSRDGSLVVVEEVSIILDTIYNSHVTVPHKIQFVALPYPYNTARLLMHVKPFLLTDICKYHDLYVGLPSCMIINLNSISSDDILEFGETDFHVNKRPHGSLFVSKETNKILYIPIEMCSNLKTCTQCIMYGLYFDCIWSNSICVHDDQPKNKATLTVNNCFKISNISPLIFNSLTPTILTIELDKPLVPDSNSREYIVIKAGSHNHCSNITRNGLFINCTLNLLEPGKFKIEVSLQNDEYADVSTISAASIDQVHIFSPERDSDYTFPAIFILFLGLLVSSISLIAYIKFNKEYVTKFKKFARTRKVKGFVGVQSAITRVRSKLLSSTMNTLTGSTVTNAPSSKQVSRWSSMRSVPGHLYSSKHLYSSRLK</sequence>
<proteinExistence type="predicted"/>
<protein>
    <recommendedName>
        <fullName evidence="5">Sema domain-containing protein</fullName>
    </recommendedName>
</protein>
<evidence type="ECO:0000313" key="4">
    <source>
        <dbReference type="Proteomes" id="UP000015104"/>
    </source>
</evidence>
<keyword evidence="1" id="KW-1133">Transmembrane helix</keyword>
<keyword evidence="4" id="KW-1185">Reference proteome</keyword>
<name>A0A158P4W1_TETUR</name>
<reference evidence="3" key="2">
    <citation type="submission" date="2016-04" db="UniProtKB">
        <authorList>
            <consortium name="EnsemblMetazoa"/>
        </authorList>
    </citation>
    <scope>IDENTIFICATION</scope>
</reference>
<keyword evidence="2" id="KW-0732">Signal</keyword>
<keyword evidence="1" id="KW-0472">Membrane</keyword>
<keyword evidence="1" id="KW-0812">Transmembrane</keyword>
<organism evidence="3 4">
    <name type="scientific">Tetranychus urticae</name>
    <name type="common">Two-spotted spider mite</name>
    <dbReference type="NCBI Taxonomy" id="32264"/>
    <lineage>
        <taxon>Eukaryota</taxon>
        <taxon>Metazoa</taxon>
        <taxon>Ecdysozoa</taxon>
        <taxon>Arthropoda</taxon>
        <taxon>Chelicerata</taxon>
        <taxon>Arachnida</taxon>
        <taxon>Acari</taxon>
        <taxon>Acariformes</taxon>
        <taxon>Trombidiformes</taxon>
        <taxon>Prostigmata</taxon>
        <taxon>Eleutherengona</taxon>
        <taxon>Raphignathae</taxon>
        <taxon>Tetranychoidea</taxon>
        <taxon>Tetranychidae</taxon>
        <taxon>Tetranychus</taxon>
    </lineage>
</organism>
<dbReference type="AlphaFoldDB" id="A0A158P4W1"/>
<dbReference type="EnsemblMetazoa" id="tetur09g07210.1">
    <property type="protein sequence ID" value="tetur09g07210.1"/>
    <property type="gene ID" value="tetur09g07210"/>
</dbReference>
<feature type="chain" id="PRO_5007630011" description="Sema domain-containing protein" evidence="2">
    <location>
        <begin position="22"/>
        <end position="702"/>
    </location>
</feature>
<reference evidence="4" key="1">
    <citation type="submission" date="2011-08" db="EMBL/GenBank/DDBJ databases">
        <authorList>
            <person name="Rombauts S."/>
        </authorList>
    </citation>
    <scope>NUCLEOTIDE SEQUENCE</scope>
    <source>
        <strain evidence="4">London</strain>
    </source>
</reference>
<dbReference type="EMBL" id="CAEY01002019">
    <property type="status" value="NOT_ANNOTATED_CDS"/>
    <property type="molecule type" value="Genomic_DNA"/>
</dbReference>
<evidence type="ECO:0000256" key="2">
    <source>
        <dbReference type="SAM" id="SignalP"/>
    </source>
</evidence>
<feature type="transmembrane region" description="Helical" evidence="1">
    <location>
        <begin position="596"/>
        <end position="621"/>
    </location>
</feature>
<evidence type="ECO:0008006" key="5">
    <source>
        <dbReference type="Google" id="ProtNLM"/>
    </source>
</evidence>
<dbReference type="Proteomes" id="UP000015104">
    <property type="component" value="Unassembled WGS sequence"/>
</dbReference>